<keyword evidence="3" id="KW-0560">Oxidoreductase</keyword>
<evidence type="ECO:0000313" key="5">
    <source>
        <dbReference type="EMBL" id="KAF9736901.1"/>
    </source>
</evidence>
<evidence type="ECO:0000313" key="6">
    <source>
        <dbReference type="Proteomes" id="UP000756921"/>
    </source>
</evidence>
<gene>
    <name evidence="5" type="ORF">PMIN01_04680</name>
</gene>
<dbReference type="Pfam" id="PF13460">
    <property type="entry name" value="NAD_binding_10"/>
    <property type="match status" value="1"/>
</dbReference>
<dbReference type="PANTHER" id="PTHR47706">
    <property type="entry name" value="NMRA-LIKE FAMILY PROTEIN"/>
    <property type="match status" value="1"/>
</dbReference>
<dbReference type="InterPro" id="IPR051609">
    <property type="entry name" value="NmrA/Isoflavone_reductase-like"/>
</dbReference>
<reference evidence="5" key="1">
    <citation type="journal article" date="2020" name="Mol. Plant Microbe Interact.">
        <title>Genome Sequence of the Biocontrol Agent Coniothyrium minitans strain Conio (IMI 134523).</title>
        <authorList>
            <person name="Patel D."/>
            <person name="Shittu T.A."/>
            <person name="Baroncelli R."/>
            <person name="Muthumeenakshi S."/>
            <person name="Osborne T.H."/>
            <person name="Janganan T.K."/>
            <person name="Sreenivasaprasad S."/>
        </authorList>
    </citation>
    <scope>NUCLEOTIDE SEQUENCE</scope>
    <source>
        <strain evidence="5">Conio</strain>
    </source>
</reference>
<dbReference type="Gene3D" id="3.40.50.720">
    <property type="entry name" value="NAD(P)-binding Rossmann-like Domain"/>
    <property type="match status" value="1"/>
</dbReference>
<dbReference type="InterPro" id="IPR016040">
    <property type="entry name" value="NAD(P)-bd_dom"/>
</dbReference>
<dbReference type="AlphaFoldDB" id="A0A9P6KSI0"/>
<keyword evidence="2" id="KW-0521">NADP</keyword>
<keyword evidence="6" id="KW-1185">Reference proteome</keyword>
<evidence type="ECO:0000256" key="2">
    <source>
        <dbReference type="ARBA" id="ARBA00022857"/>
    </source>
</evidence>
<name>A0A9P6KSI0_9PLEO</name>
<comment type="caution">
    <text evidence="5">The sequence shown here is derived from an EMBL/GenBank/DDBJ whole genome shotgun (WGS) entry which is preliminary data.</text>
</comment>
<evidence type="ECO:0000259" key="4">
    <source>
        <dbReference type="Pfam" id="PF13460"/>
    </source>
</evidence>
<accession>A0A9P6KSI0</accession>
<sequence length="326" mass="34955">MEIKNIIILGARGNVGTALIDELLKVPDQFTITAVSRTPSTYAAPAASNVTVKAVDYASLQSLTDGFAGQDAVVNCITGGATKYEPSVRIIDAAVAAGVKIFFANEFVGNVESEQFKRLPEAAAGAKVRVREYLARLAAEEKMAWTALNGGPFFDMWLMKGPAGFDVKNKQARIYGDGNNPLYWTPLPTIAVAAANILRNPSPALNRGIFICPFAPGSLNQNTLLAALETTLEAKFTVTHVDVRAINRAAKAALARGDEKKAMRGFAMSNQFYVGDCGNNFEGMTENEMCGVEEVSVQEAVREAVGRYGVDGGVVESMFRVEAEEI</sequence>
<dbReference type="SUPFAM" id="SSF51735">
    <property type="entry name" value="NAD(P)-binding Rossmann-fold domains"/>
    <property type="match status" value="1"/>
</dbReference>
<dbReference type="Proteomes" id="UP000756921">
    <property type="component" value="Unassembled WGS sequence"/>
</dbReference>
<organism evidence="5 6">
    <name type="scientific">Paraphaeosphaeria minitans</name>
    <dbReference type="NCBI Taxonomy" id="565426"/>
    <lineage>
        <taxon>Eukaryota</taxon>
        <taxon>Fungi</taxon>
        <taxon>Dikarya</taxon>
        <taxon>Ascomycota</taxon>
        <taxon>Pezizomycotina</taxon>
        <taxon>Dothideomycetes</taxon>
        <taxon>Pleosporomycetidae</taxon>
        <taxon>Pleosporales</taxon>
        <taxon>Massarineae</taxon>
        <taxon>Didymosphaeriaceae</taxon>
        <taxon>Paraphaeosphaeria</taxon>
    </lineage>
</organism>
<dbReference type="PANTHER" id="PTHR47706:SF10">
    <property type="entry name" value="NMRA-LIKE DOMAIN-CONTAINING PROTEIN"/>
    <property type="match status" value="1"/>
</dbReference>
<feature type="domain" description="NAD(P)-binding" evidence="4">
    <location>
        <begin position="10"/>
        <end position="151"/>
    </location>
</feature>
<dbReference type="InterPro" id="IPR036291">
    <property type="entry name" value="NAD(P)-bd_dom_sf"/>
</dbReference>
<proteinExistence type="inferred from homology"/>
<protein>
    <submittedName>
        <fullName evidence="5">NmrA-like family protein</fullName>
    </submittedName>
</protein>
<comment type="similarity">
    <text evidence="1">Belongs to the NmrA-type oxidoreductase family. Isoflavone reductase subfamily.</text>
</comment>
<dbReference type="OrthoDB" id="419598at2759"/>
<evidence type="ECO:0000256" key="1">
    <source>
        <dbReference type="ARBA" id="ARBA00005725"/>
    </source>
</evidence>
<dbReference type="EMBL" id="WJXW01000004">
    <property type="protein sequence ID" value="KAF9736901.1"/>
    <property type="molecule type" value="Genomic_DNA"/>
</dbReference>
<evidence type="ECO:0000256" key="3">
    <source>
        <dbReference type="ARBA" id="ARBA00023002"/>
    </source>
</evidence>
<dbReference type="GO" id="GO:0016491">
    <property type="term" value="F:oxidoreductase activity"/>
    <property type="evidence" value="ECO:0007669"/>
    <property type="project" value="UniProtKB-KW"/>
</dbReference>